<dbReference type="Proteomes" id="UP000000845">
    <property type="component" value="Chromosome"/>
</dbReference>
<dbReference type="KEGG" id="str:Sterm_2434"/>
<keyword evidence="3" id="KW-1185">Reference proteome</keyword>
<proteinExistence type="predicted"/>
<dbReference type="eggNOG" id="ENOG5033YMN">
    <property type="taxonomic scope" value="Bacteria"/>
</dbReference>
<evidence type="ECO:0000256" key="1">
    <source>
        <dbReference type="SAM" id="SignalP"/>
    </source>
</evidence>
<keyword evidence="1" id="KW-0732">Signal</keyword>
<reference evidence="2 3" key="2">
    <citation type="journal article" date="2010" name="Stand. Genomic Sci.">
        <title>Complete genome sequence of Sebaldella termitidis type strain (NCTC 11300).</title>
        <authorList>
            <person name="Harmon-Smith M."/>
            <person name="Celia L."/>
            <person name="Chertkov O."/>
            <person name="Lapidus A."/>
            <person name="Copeland A."/>
            <person name="Glavina Del Rio T."/>
            <person name="Nolan M."/>
            <person name="Lucas S."/>
            <person name="Tice H."/>
            <person name="Cheng J.F."/>
            <person name="Han C."/>
            <person name="Detter J.C."/>
            <person name="Bruce D."/>
            <person name="Goodwin L."/>
            <person name="Pitluck S."/>
            <person name="Pati A."/>
            <person name="Liolios K."/>
            <person name="Ivanova N."/>
            <person name="Mavromatis K."/>
            <person name="Mikhailova N."/>
            <person name="Chen A."/>
            <person name="Palaniappan K."/>
            <person name="Land M."/>
            <person name="Hauser L."/>
            <person name="Chang Y.J."/>
            <person name="Jeffries C.D."/>
            <person name="Brettin T."/>
            <person name="Goker M."/>
            <person name="Beck B."/>
            <person name="Bristow J."/>
            <person name="Eisen J.A."/>
            <person name="Markowitz V."/>
            <person name="Hugenholtz P."/>
            <person name="Kyrpides N.C."/>
            <person name="Klenk H.P."/>
            <person name="Chen F."/>
        </authorList>
    </citation>
    <scope>NUCLEOTIDE SEQUENCE [LARGE SCALE GENOMIC DNA]</scope>
    <source>
        <strain evidence="3">ATCC 33386 / NCTC 11300</strain>
    </source>
</reference>
<dbReference type="STRING" id="526218.Sterm_2434"/>
<evidence type="ECO:0000313" key="2">
    <source>
        <dbReference type="EMBL" id="ACZ09287.1"/>
    </source>
</evidence>
<organism evidence="2 3">
    <name type="scientific">Sebaldella termitidis (strain ATCC 33386 / NCTC 11300)</name>
    <dbReference type="NCBI Taxonomy" id="526218"/>
    <lineage>
        <taxon>Bacteria</taxon>
        <taxon>Fusobacteriati</taxon>
        <taxon>Fusobacteriota</taxon>
        <taxon>Fusobacteriia</taxon>
        <taxon>Fusobacteriales</taxon>
        <taxon>Leptotrichiaceae</taxon>
        <taxon>Sebaldella</taxon>
    </lineage>
</organism>
<protein>
    <recommendedName>
        <fullName evidence="4">Porin</fullName>
    </recommendedName>
</protein>
<dbReference type="EMBL" id="CP001739">
    <property type="protein sequence ID" value="ACZ09287.1"/>
    <property type="molecule type" value="Genomic_DNA"/>
</dbReference>
<sequence>MKKVLILTAILSAFSFADDIKELKYNTGYAGGNLDNSRLQYSQFINEVSGKVSLDDEWKGLMFNFDVSKRNFYDTNQDAGGDTWDTDFNIMKTQAIGNIDMEWTLGFKYGNSDNMKIGYLDGLIPLKQLNGHGYEFYFGPTIAFKIFGQQASFTPRAVYYNDSDKYTRDYKDQGTEGIGGDFDLAVGGSLAEGRFGGLTYGVQLNNHLRKPTNAKGSGSDKNNSVYLNYIAILTYSSPRYYGFGFDLNVFNQWEKFTGDEERNNGFYVSPKLLYTHTFDTKIGKFTVNPYVSYNVVDEQDRQIKYKNKFLDYDGNKELTGGIQFSLNRE</sequence>
<accession>D1ALE4</accession>
<evidence type="ECO:0000313" key="3">
    <source>
        <dbReference type="Proteomes" id="UP000000845"/>
    </source>
</evidence>
<gene>
    <name evidence="2" type="ordered locus">Sterm_2434</name>
</gene>
<feature type="signal peptide" evidence="1">
    <location>
        <begin position="1"/>
        <end position="17"/>
    </location>
</feature>
<feature type="chain" id="PRO_5003019923" description="Porin" evidence="1">
    <location>
        <begin position="18"/>
        <end position="329"/>
    </location>
</feature>
<dbReference type="RefSeq" id="WP_012861881.1">
    <property type="nucleotide sequence ID" value="NC_013517.1"/>
</dbReference>
<name>D1ALE4_SEBTE</name>
<dbReference type="HOGENOM" id="CLU_818589_0_0_0"/>
<reference evidence="3" key="1">
    <citation type="submission" date="2009-09" db="EMBL/GenBank/DDBJ databases">
        <title>The complete chromosome of Sebaldella termitidis ATCC 33386.</title>
        <authorList>
            <consortium name="US DOE Joint Genome Institute (JGI-PGF)"/>
            <person name="Lucas S."/>
            <person name="Copeland A."/>
            <person name="Lapidus A."/>
            <person name="Glavina del Rio T."/>
            <person name="Dalin E."/>
            <person name="Tice H."/>
            <person name="Bruce D."/>
            <person name="Goodwin L."/>
            <person name="Pitluck S."/>
            <person name="Kyrpides N."/>
            <person name="Mavromatis K."/>
            <person name="Ivanova N."/>
            <person name="Mikhailova N."/>
            <person name="Sims D."/>
            <person name="Meincke L."/>
            <person name="Brettin T."/>
            <person name="Detter J.C."/>
            <person name="Han C."/>
            <person name="Larimer F."/>
            <person name="Land M."/>
            <person name="Hauser L."/>
            <person name="Markowitz V."/>
            <person name="Cheng J.F."/>
            <person name="Hugenholtz P."/>
            <person name="Woyke T."/>
            <person name="Wu D."/>
            <person name="Eisen J.A."/>
        </authorList>
    </citation>
    <scope>NUCLEOTIDE SEQUENCE [LARGE SCALE GENOMIC DNA]</scope>
    <source>
        <strain evidence="3">ATCC 33386 / NCTC 11300</strain>
    </source>
</reference>
<evidence type="ECO:0008006" key="4">
    <source>
        <dbReference type="Google" id="ProtNLM"/>
    </source>
</evidence>
<dbReference type="AlphaFoldDB" id="D1ALE4"/>